<protein>
    <submittedName>
        <fullName evidence="1">Uncharacterized protein</fullName>
    </submittedName>
</protein>
<sequence length="96" mass="11162">MVDIREVEIARPFTLNQQEWTYRQIANDLRYSVSVRIELSNVIGSQGSMKGDVGKDVNERQLEIKTDFSSFCSTTAYIHWSWPVKRFQVGTWNSSE</sequence>
<dbReference type="EMBL" id="JAJSOF020000021">
    <property type="protein sequence ID" value="KAJ4436843.1"/>
    <property type="molecule type" value="Genomic_DNA"/>
</dbReference>
<gene>
    <name evidence="1" type="ORF">ANN_16975</name>
</gene>
<reference evidence="1 2" key="1">
    <citation type="journal article" date="2022" name="Allergy">
        <title>Genome assembly and annotation of Periplaneta americana reveal a comprehensive cockroach allergen profile.</title>
        <authorList>
            <person name="Wang L."/>
            <person name="Xiong Q."/>
            <person name="Saelim N."/>
            <person name="Wang L."/>
            <person name="Nong W."/>
            <person name="Wan A.T."/>
            <person name="Shi M."/>
            <person name="Liu X."/>
            <person name="Cao Q."/>
            <person name="Hui J.H.L."/>
            <person name="Sookrung N."/>
            <person name="Leung T.F."/>
            <person name="Tungtrongchitr A."/>
            <person name="Tsui S.K.W."/>
        </authorList>
    </citation>
    <scope>NUCLEOTIDE SEQUENCE [LARGE SCALE GENOMIC DNA]</scope>
    <source>
        <strain evidence="1">PWHHKU_190912</strain>
    </source>
</reference>
<accession>A0ABQ8SRL7</accession>
<comment type="caution">
    <text evidence="1">The sequence shown here is derived from an EMBL/GenBank/DDBJ whole genome shotgun (WGS) entry which is preliminary data.</text>
</comment>
<name>A0ABQ8SRL7_PERAM</name>
<organism evidence="1 2">
    <name type="scientific">Periplaneta americana</name>
    <name type="common">American cockroach</name>
    <name type="synonym">Blatta americana</name>
    <dbReference type="NCBI Taxonomy" id="6978"/>
    <lineage>
        <taxon>Eukaryota</taxon>
        <taxon>Metazoa</taxon>
        <taxon>Ecdysozoa</taxon>
        <taxon>Arthropoda</taxon>
        <taxon>Hexapoda</taxon>
        <taxon>Insecta</taxon>
        <taxon>Pterygota</taxon>
        <taxon>Neoptera</taxon>
        <taxon>Polyneoptera</taxon>
        <taxon>Dictyoptera</taxon>
        <taxon>Blattodea</taxon>
        <taxon>Blattoidea</taxon>
        <taxon>Blattidae</taxon>
        <taxon>Blattinae</taxon>
        <taxon>Periplaneta</taxon>
    </lineage>
</organism>
<evidence type="ECO:0000313" key="2">
    <source>
        <dbReference type="Proteomes" id="UP001148838"/>
    </source>
</evidence>
<evidence type="ECO:0000313" key="1">
    <source>
        <dbReference type="EMBL" id="KAJ4436843.1"/>
    </source>
</evidence>
<proteinExistence type="predicted"/>
<dbReference type="Proteomes" id="UP001148838">
    <property type="component" value="Unassembled WGS sequence"/>
</dbReference>
<keyword evidence="2" id="KW-1185">Reference proteome</keyword>